<protein>
    <submittedName>
        <fullName evidence="2">Uncharacterized protein</fullName>
    </submittedName>
</protein>
<proteinExistence type="predicted"/>
<feature type="region of interest" description="Disordered" evidence="1">
    <location>
        <begin position="1"/>
        <end position="51"/>
    </location>
</feature>
<dbReference type="Proteomes" id="UP000276834">
    <property type="component" value="Unassembled WGS sequence"/>
</dbReference>
<dbReference type="SMART" id="SM00248">
    <property type="entry name" value="ANK"/>
    <property type="match status" value="2"/>
</dbReference>
<evidence type="ECO:0000313" key="2">
    <source>
        <dbReference type="EMBL" id="RLW06424.1"/>
    </source>
</evidence>
<evidence type="ECO:0000256" key="1">
    <source>
        <dbReference type="SAM" id="MobiDB-lite"/>
    </source>
</evidence>
<dbReference type="Gene3D" id="1.25.40.20">
    <property type="entry name" value="Ankyrin repeat-containing domain"/>
    <property type="match status" value="1"/>
</dbReference>
<organism evidence="2 3">
    <name type="scientific">Chloebia gouldiae</name>
    <name type="common">Gouldian finch</name>
    <name type="synonym">Erythrura gouldiae</name>
    <dbReference type="NCBI Taxonomy" id="44316"/>
    <lineage>
        <taxon>Eukaryota</taxon>
        <taxon>Metazoa</taxon>
        <taxon>Chordata</taxon>
        <taxon>Craniata</taxon>
        <taxon>Vertebrata</taxon>
        <taxon>Euteleostomi</taxon>
        <taxon>Archelosauria</taxon>
        <taxon>Archosauria</taxon>
        <taxon>Dinosauria</taxon>
        <taxon>Saurischia</taxon>
        <taxon>Theropoda</taxon>
        <taxon>Coelurosauria</taxon>
        <taxon>Aves</taxon>
        <taxon>Neognathae</taxon>
        <taxon>Neoaves</taxon>
        <taxon>Telluraves</taxon>
        <taxon>Australaves</taxon>
        <taxon>Passeriformes</taxon>
        <taxon>Passeroidea</taxon>
        <taxon>Passeridae</taxon>
        <taxon>Chloebia</taxon>
    </lineage>
</organism>
<dbReference type="EMBL" id="QUSF01000009">
    <property type="protein sequence ID" value="RLW06424.1"/>
    <property type="molecule type" value="Genomic_DNA"/>
</dbReference>
<gene>
    <name evidence="2" type="ORF">DV515_00004383</name>
</gene>
<reference evidence="2 3" key="1">
    <citation type="journal article" date="2018" name="Proc. R. Soc. B">
        <title>A non-coding region near Follistatin controls head colour polymorphism in the Gouldian finch.</title>
        <authorList>
            <person name="Toomey M.B."/>
            <person name="Marques C.I."/>
            <person name="Andrade P."/>
            <person name="Araujo P.M."/>
            <person name="Sabatino S."/>
            <person name="Gazda M.A."/>
            <person name="Afonso S."/>
            <person name="Lopes R.J."/>
            <person name="Corbo J.C."/>
            <person name="Carneiro M."/>
        </authorList>
    </citation>
    <scope>NUCLEOTIDE SEQUENCE [LARGE SCALE GENOMIC DNA]</scope>
    <source>
        <strain evidence="2">Red01</strain>
        <tissue evidence="2">Muscle</tissue>
    </source>
</reference>
<comment type="caution">
    <text evidence="2">The sequence shown here is derived from an EMBL/GenBank/DDBJ whole genome shotgun (WGS) entry which is preliminary data.</text>
</comment>
<keyword evidence="3" id="KW-1185">Reference proteome</keyword>
<feature type="compositionally biased region" description="Low complexity" evidence="1">
    <location>
        <begin position="1"/>
        <end position="16"/>
    </location>
</feature>
<evidence type="ECO:0000313" key="3">
    <source>
        <dbReference type="Proteomes" id="UP000276834"/>
    </source>
</evidence>
<name>A0A3L8SQK7_CHLGU</name>
<dbReference type="SUPFAM" id="SSF48403">
    <property type="entry name" value="Ankyrin repeat"/>
    <property type="match status" value="1"/>
</dbReference>
<dbReference type="Pfam" id="PF12796">
    <property type="entry name" value="Ank_2"/>
    <property type="match status" value="1"/>
</dbReference>
<dbReference type="OrthoDB" id="9216940at2759"/>
<accession>A0A3L8SQK7</accession>
<dbReference type="InterPro" id="IPR036770">
    <property type="entry name" value="Ankyrin_rpt-contain_sf"/>
</dbReference>
<dbReference type="InterPro" id="IPR002110">
    <property type="entry name" value="Ankyrin_rpt"/>
</dbReference>
<dbReference type="AlphaFoldDB" id="A0A3L8SQK7"/>
<dbReference type="STRING" id="44316.ENSEGOP00005013388"/>
<sequence>MAAPAAPSEDAAEGAGLRMRRSGAGLRGGCSARAPGPLRGGRSGRLRRAENKTAWNRAGRKAGNCVRDLETGTMGQKSNEKTLKTQAMIPVHIERDGDVKALAADRVPVLFQAAGGHSLDCIGLHLKIEEMAKCLVRQDCFPYTKWLMRGITYEKYLIATTSQTLIQKSGSSTVNSAVDSQNQCLELVIEKGLDVNTLLSEHITSNTYGDRRDTALCCAVSNNEILCTKILLKAGTNPNKDPLNCVLIAVRADSHGIVKLFLSYGADVNC</sequence>